<protein>
    <submittedName>
        <fullName evidence="1">Uncharacterized protein</fullName>
    </submittedName>
</protein>
<name>A0A0E9V6R7_ANGAN</name>
<evidence type="ECO:0000313" key="1">
    <source>
        <dbReference type="EMBL" id="JAH73701.1"/>
    </source>
</evidence>
<dbReference type="EMBL" id="GBXM01034876">
    <property type="protein sequence ID" value="JAH73701.1"/>
    <property type="molecule type" value="Transcribed_RNA"/>
</dbReference>
<proteinExistence type="predicted"/>
<reference evidence="1" key="2">
    <citation type="journal article" date="2015" name="Fish Shellfish Immunol.">
        <title>Early steps in the European eel (Anguilla anguilla)-Vibrio vulnificus interaction in the gills: Role of the RtxA13 toxin.</title>
        <authorList>
            <person name="Callol A."/>
            <person name="Pajuelo D."/>
            <person name="Ebbesson L."/>
            <person name="Teles M."/>
            <person name="MacKenzie S."/>
            <person name="Amaro C."/>
        </authorList>
    </citation>
    <scope>NUCLEOTIDE SEQUENCE</scope>
</reference>
<sequence>MGAISVFWSSCAERM</sequence>
<organism evidence="1">
    <name type="scientific">Anguilla anguilla</name>
    <name type="common">European freshwater eel</name>
    <name type="synonym">Muraena anguilla</name>
    <dbReference type="NCBI Taxonomy" id="7936"/>
    <lineage>
        <taxon>Eukaryota</taxon>
        <taxon>Metazoa</taxon>
        <taxon>Chordata</taxon>
        <taxon>Craniata</taxon>
        <taxon>Vertebrata</taxon>
        <taxon>Euteleostomi</taxon>
        <taxon>Actinopterygii</taxon>
        <taxon>Neopterygii</taxon>
        <taxon>Teleostei</taxon>
        <taxon>Anguilliformes</taxon>
        <taxon>Anguillidae</taxon>
        <taxon>Anguilla</taxon>
    </lineage>
</organism>
<reference evidence="1" key="1">
    <citation type="submission" date="2014-11" db="EMBL/GenBank/DDBJ databases">
        <authorList>
            <person name="Amaro Gonzalez C."/>
        </authorList>
    </citation>
    <scope>NUCLEOTIDE SEQUENCE</scope>
</reference>
<accession>A0A0E9V6R7</accession>